<evidence type="ECO:0000313" key="3">
    <source>
        <dbReference type="EMBL" id="KAE8692918.1"/>
    </source>
</evidence>
<dbReference type="AlphaFoldDB" id="A0A6A2ZM16"/>
<feature type="chain" id="PRO_5025474880" evidence="2">
    <location>
        <begin position="24"/>
        <end position="85"/>
    </location>
</feature>
<keyword evidence="2" id="KW-0732">Signal</keyword>
<gene>
    <name evidence="3" type="ORF">F3Y22_tig00110821pilonHSYRG00032</name>
</gene>
<dbReference type="Proteomes" id="UP000436088">
    <property type="component" value="Unassembled WGS sequence"/>
</dbReference>
<feature type="signal peptide" evidence="2">
    <location>
        <begin position="1"/>
        <end position="23"/>
    </location>
</feature>
<protein>
    <submittedName>
        <fullName evidence="3">BEL1-like homeodomain 8</fullName>
    </submittedName>
</protein>
<reference evidence="3" key="1">
    <citation type="submission" date="2019-09" db="EMBL/GenBank/DDBJ databases">
        <title>Draft genome information of white flower Hibiscus syriacus.</title>
        <authorList>
            <person name="Kim Y.-M."/>
        </authorList>
    </citation>
    <scope>NUCLEOTIDE SEQUENCE [LARGE SCALE GENOMIC DNA]</scope>
    <source>
        <strain evidence="3">YM2019G1</strain>
    </source>
</reference>
<proteinExistence type="predicted"/>
<feature type="region of interest" description="Disordered" evidence="1">
    <location>
        <begin position="57"/>
        <end position="85"/>
    </location>
</feature>
<evidence type="ECO:0000313" key="4">
    <source>
        <dbReference type="Proteomes" id="UP000436088"/>
    </source>
</evidence>
<evidence type="ECO:0000256" key="1">
    <source>
        <dbReference type="SAM" id="MobiDB-lite"/>
    </source>
</evidence>
<sequence>MGARMRLLALSLTILMMMTSFLASKVIKKDLPKHEHVVVNGRRLLLDDLSVKSRYPKQSSVNNHHYIPREDFNNYPGGDGSDGSG</sequence>
<dbReference type="GO" id="GO:0003677">
    <property type="term" value="F:DNA binding"/>
    <property type="evidence" value="ECO:0007669"/>
    <property type="project" value="UniProtKB-KW"/>
</dbReference>
<comment type="caution">
    <text evidence="3">The sequence shown here is derived from an EMBL/GenBank/DDBJ whole genome shotgun (WGS) entry which is preliminary data.</text>
</comment>
<dbReference type="PANTHER" id="PTHR36040:SF5">
    <property type="entry name" value="TRANSMEMBRANE PROTEIN"/>
    <property type="match status" value="1"/>
</dbReference>
<organism evidence="3 4">
    <name type="scientific">Hibiscus syriacus</name>
    <name type="common">Rose of Sharon</name>
    <dbReference type="NCBI Taxonomy" id="106335"/>
    <lineage>
        <taxon>Eukaryota</taxon>
        <taxon>Viridiplantae</taxon>
        <taxon>Streptophyta</taxon>
        <taxon>Embryophyta</taxon>
        <taxon>Tracheophyta</taxon>
        <taxon>Spermatophyta</taxon>
        <taxon>Magnoliopsida</taxon>
        <taxon>eudicotyledons</taxon>
        <taxon>Gunneridae</taxon>
        <taxon>Pentapetalae</taxon>
        <taxon>rosids</taxon>
        <taxon>malvids</taxon>
        <taxon>Malvales</taxon>
        <taxon>Malvaceae</taxon>
        <taxon>Malvoideae</taxon>
        <taxon>Hibiscus</taxon>
    </lineage>
</organism>
<evidence type="ECO:0000256" key="2">
    <source>
        <dbReference type="SAM" id="SignalP"/>
    </source>
</evidence>
<keyword evidence="4" id="KW-1185">Reference proteome</keyword>
<dbReference type="EMBL" id="VEPZ02001126">
    <property type="protein sequence ID" value="KAE8692918.1"/>
    <property type="molecule type" value="Genomic_DNA"/>
</dbReference>
<dbReference type="PANTHER" id="PTHR36040">
    <property type="entry name" value="OS04G0188500 PROTEIN"/>
    <property type="match status" value="1"/>
</dbReference>
<accession>A0A6A2ZM16</accession>
<name>A0A6A2ZM16_HIBSY</name>